<keyword evidence="13" id="KW-1185">Reference proteome</keyword>
<dbReference type="InterPro" id="IPR007185">
    <property type="entry name" value="DNA_pol_a/d/e_bsu"/>
</dbReference>
<dbReference type="InParanoid" id="A5DID8"/>
<dbReference type="FunCoup" id="A5DID8">
    <property type="interactions" value="876"/>
</dbReference>
<dbReference type="GO" id="GO:0005829">
    <property type="term" value="C:cytosol"/>
    <property type="evidence" value="ECO:0007669"/>
    <property type="project" value="EnsemblFungi"/>
</dbReference>
<dbReference type="Proteomes" id="UP000001997">
    <property type="component" value="Unassembled WGS sequence"/>
</dbReference>
<dbReference type="AlphaFoldDB" id="A5DID8"/>
<evidence type="ECO:0000259" key="11">
    <source>
        <dbReference type="Pfam" id="PF18018"/>
    </source>
</evidence>
<dbReference type="OMA" id="HCILIGT"/>
<keyword evidence="7" id="KW-0239">DNA-directed DNA polymerase</keyword>
<gene>
    <name evidence="12" type="ORF">PGUG_03039</name>
</gene>
<dbReference type="EMBL" id="CH408157">
    <property type="protein sequence ID" value="EDK38941.2"/>
    <property type="molecule type" value="Genomic_DNA"/>
</dbReference>
<evidence type="ECO:0000256" key="7">
    <source>
        <dbReference type="ARBA" id="ARBA00022932"/>
    </source>
</evidence>
<dbReference type="GO" id="GO:0016035">
    <property type="term" value="C:zeta DNA polymerase complex"/>
    <property type="evidence" value="ECO:0007669"/>
    <property type="project" value="EnsemblFungi"/>
</dbReference>
<dbReference type="GO" id="GO:0043137">
    <property type="term" value="P:DNA replication, removal of RNA primer"/>
    <property type="evidence" value="ECO:0007669"/>
    <property type="project" value="EnsemblFungi"/>
</dbReference>
<evidence type="ECO:0000256" key="9">
    <source>
        <dbReference type="ARBA" id="ARBA00049244"/>
    </source>
</evidence>
<keyword evidence="5" id="KW-0548">Nucleotidyltransferase</keyword>
<proteinExistence type="inferred from homology"/>
<evidence type="ECO:0000256" key="4">
    <source>
        <dbReference type="ARBA" id="ARBA00022679"/>
    </source>
</evidence>
<dbReference type="PANTHER" id="PTHR10416">
    <property type="entry name" value="DNA POLYMERASE DELTA SUBUNIT 2"/>
    <property type="match status" value="1"/>
</dbReference>
<organism evidence="12 13">
    <name type="scientific">Meyerozyma guilliermondii (strain ATCC 6260 / CBS 566 / DSM 6381 / JCM 1539 / NBRC 10279 / NRRL Y-324)</name>
    <name type="common">Yeast</name>
    <name type="synonym">Candida guilliermondii</name>
    <dbReference type="NCBI Taxonomy" id="294746"/>
    <lineage>
        <taxon>Eukaryota</taxon>
        <taxon>Fungi</taxon>
        <taxon>Dikarya</taxon>
        <taxon>Ascomycota</taxon>
        <taxon>Saccharomycotina</taxon>
        <taxon>Pichiomycetes</taxon>
        <taxon>Debaryomycetaceae</taxon>
        <taxon>Meyerozyma</taxon>
    </lineage>
</organism>
<dbReference type="Pfam" id="PF18018">
    <property type="entry name" value="DNA_pol_D_N"/>
    <property type="match status" value="1"/>
</dbReference>
<dbReference type="GeneID" id="5126684"/>
<dbReference type="GO" id="GO:0003677">
    <property type="term" value="F:DNA binding"/>
    <property type="evidence" value="ECO:0007669"/>
    <property type="project" value="InterPro"/>
</dbReference>
<dbReference type="OrthoDB" id="3763at2759"/>
<evidence type="ECO:0000256" key="5">
    <source>
        <dbReference type="ARBA" id="ARBA00022695"/>
    </source>
</evidence>
<keyword evidence="4" id="KW-0808">Transferase</keyword>
<dbReference type="VEuPathDB" id="FungiDB:PGUG_03039"/>
<dbReference type="GO" id="GO:0006273">
    <property type="term" value="P:lagging strand elongation"/>
    <property type="evidence" value="ECO:0007669"/>
    <property type="project" value="UniProtKB-ARBA"/>
</dbReference>
<evidence type="ECO:0000256" key="1">
    <source>
        <dbReference type="ARBA" id="ARBA00004123"/>
    </source>
</evidence>
<accession>A5DID8</accession>
<comment type="similarity">
    <text evidence="2">Belongs to the DNA polymerase delta/II small subunit family.</text>
</comment>
<dbReference type="Gene3D" id="2.40.50.430">
    <property type="match status" value="1"/>
</dbReference>
<dbReference type="GO" id="GO:0006278">
    <property type="term" value="P:RNA-templated DNA biosynthetic process"/>
    <property type="evidence" value="ECO:0007669"/>
    <property type="project" value="EnsemblFungi"/>
</dbReference>
<sequence>MTSKYINNGLSLDQKTHRDGLFMDNYNKEQDFSLKLKDRTYNSQYFSMYQYRLSVLKDRVDQNAIWKWGDGDKRVDGQIIKRKEKILDIESGEMCWVSGTIFSDMNNKQNILKDVENGVDDVLPKAKQSYVSGDVPPVLMLEDDSGRAILHNDDFLKKNLLVTGCFVAVLGIEVQAGIFEILDVVYPVISPQLPLPTKRQPSGEYIALVSGLSVSDAANYDLKLELLKQYILGELGNESDTSRASTIKHLVIAGSSVASLPEKTGEDDFTSASDFGSKNVSRFNAESIEMFDSFLADIVSSVPVSVMPGEDDPTEICLPQQPLHRSIFPSTKRYANGPNLQYRTNPTWLEVNGIRMLGTAGENVNDICKYLPESLTTPESTIDIMRANIKWQNFTPTAPDTLYCYPFKDSDPFTLSDETPHLYFVGNQEKFESAEFRAQRDHNSDDEVTVQLVSIPKFATTGQVVLVDTGDLSTNVVRIDVDDGELL</sequence>
<evidence type="ECO:0000313" key="12">
    <source>
        <dbReference type="EMBL" id="EDK38941.2"/>
    </source>
</evidence>
<evidence type="ECO:0000259" key="10">
    <source>
        <dbReference type="Pfam" id="PF04042"/>
    </source>
</evidence>
<evidence type="ECO:0000256" key="8">
    <source>
        <dbReference type="ARBA" id="ARBA00023242"/>
    </source>
</evidence>
<evidence type="ECO:0000256" key="6">
    <source>
        <dbReference type="ARBA" id="ARBA00022705"/>
    </source>
</evidence>
<dbReference type="PANTHER" id="PTHR10416:SF0">
    <property type="entry name" value="DNA POLYMERASE DELTA SUBUNIT 2"/>
    <property type="match status" value="1"/>
</dbReference>
<dbReference type="GO" id="GO:0006281">
    <property type="term" value="P:DNA repair"/>
    <property type="evidence" value="ECO:0007669"/>
    <property type="project" value="UniProtKB-ARBA"/>
</dbReference>
<comment type="subcellular location">
    <subcellularLocation>
        <location evidence="1">Nucleus</location>
    </subcellularLocation>
</comment>
<dbReference type="RefSeq" id="XP_001485310.2">
    <property type="nucleotide sequence ID" value="XM_001485260.1"/>
</dbReference>
<dbReference type="Pfam" id="PF04042">
    <property type="entry name" value="DNA_pol_E_B"/>
    <property type="match status" value="1"/>
</dbReference>
<feature type="domain" description="DNA polymerase alpha/delta/epsilon subunit B" evidence="10">
    <location>
        <begin position="206"/>
        <end position="432"/>
    </location>
</feature>
<dbReference type="GO" id="GO:0043625">
    <property type="term" value="C:delta DNA polymerase complex"/>
    <property type="evidence" value="ECO:0007669"/>
    <property type="project" value="EnsemblFungi"/>
</dbReference>
<dbReference type="KEGG" id="pgu:PGUG_03039"/>
<dbReference type="InterPro" id="IPR024826">
    <property type="entry name" value="DNA_pol_delta/II_ssu"/>
</dbReference>
<keyword evidence="6" id="KW-0235">DNA replication</keyword>
<dbReference type="HOGENOM" id="CLU_021763_0_0_1"/>
<comment type="catalytic activity">
    <reaction evidence="9">
        <text>DNA(n) + a 2'-deoxyribonucleoside 5'-triphosphate = DNA(n+1) + diphosphate</text>
        <dbReference type="Rhea" id="RHEA:22508"/>
        <dbReference type="Rhea" id="RHEA-COMP:17339"/>
        <dbReference type="Rhea" id="RHEA-COMP:17340"/>
        <dbReference type="ChEBI" id="CHEBI:33019"/>
        <dbReference type="ChEBI" id="CHEBI:61560"/>
        <dbReference type="ChEBI" id="CHEBI:173112"/>
        <dbReference type="EC" id="2.7.7.7"/>
    </reaction>
</comment>
<evidence type="ECO:0000313" key="13">
    <source>
        <dbReference type="Proteomes" id="UP000001997"/>
    </source>
</evidence>
<dbReference type="InterPro" id="IPR040663">
    <property type="entry name" value="DNA_pol_D_N"/>
</dbReference>
<protein>
    <recommendedName>
        <fullName evidence="3">DNA-directed DNA polymerase</fullName>
        <ecNumber evidence="3">2.7.7.7</ecNumber>
    </recommendedName>
</protein>
<dbReference type="Gene3D" id="3.60.21.50">
    <property type="match status" value="1"/>
</dbReference>
<evidence type="ECO:0000256" key="3">
    <source>
        <dbReference type="ARBA" id="ARBA00012417"/>
    </source>
</evidence>
<dbReference type="STRING" id="294746.A5DID8"/>
<feature type="domain" description="DNA polymerase delta subunit OB-fold" evidence="11">
    <location>
        <begin position="44"/>
        <end position="184"/>
    </location>
</feature>
<dbReference type="GO" id="GO:0003887">
    <property type="term" value="F:DNA-directed DNA polymerase activity"/>
    <property type="evidence" value="ECO:0007669"/>
    <property type="project" value="UniProtKB-KW"/>
</dbReference>
<name>A5DID8_PICGU</name>
<evidence type="ECO:0000256" key="2">
    <source>
        <dbReference type="ARBA" id="ARBA00006035"/>
    </source>
</evidence>
<reference evidence="12 13" key="1">
    <citation type="journal article" date="2009" name="Nature">
        <title>Evolution of pathogenicity and sexual reproduction in eight Candida genomes.</title>
        <authorList>
            <person name="Butler G."/>
            <person name="Rasmussen M.D."/>
            <person name="Lin M.F."/>
            <person name="Santos M.A."/>
            <person name="Sakthikumar S."/>
            <person name="Munro C.A."/>
            <person name="Rheinbay E."/>
            <person name="Grabherr M."/>
            <person name="Forche A."/>
            <person name="Reedy J.L."/>
            <person name="Agrafioti I."/>
            <person name="Arnaud M.B."/>
            <person name="Bates S."/>
            <person name="Brown A.J."/>
            <person name="Brunke S."/>
            <person name="Costanzo M.C."/>
            <person name="Fitzpatrick D.A."/>
            <person name="de Groot P.W."/>
            <person name="Harris D."/>
            <person name="Hoyer L.L."/>
            <person name="Hube B."/>
            <person name="Klis F.M."/>
            <person name="Kodira C."/>
            <person name="Lennard N."/>
            <person name="Logue M.E."/>
            <person name="Martin R."/>
            <person name="Neiman A.M."/>
            <person name="Nikolaou E."/>
            <person name="Quail M.A."/>
            <person name="Quinn J."/>
            <person name="Santos M.C."/>
            <person name="Schmitzberger F.F."/>
            <person name="Sherlock G."/>
            <person name="Shah P."/>
            <person name="Silverstein K.A."/>
            <person name="Skrzypek M.S."/>
            <person name="Soll D."/>
            <person name="Staggs R."/>
            <person name="Stansfield I."/>
            <person name="Stumpf M.P."/>
            <person name="Sudbery P.E."/>
            <person name="Srikantha T."/>
            <person name="Zeng Q."/>
            <person name="Berman J."/>
            <person name="Berriman M."/>
            <person name="Heitman J."/>
            <person name="Gow N.A."/>
            <person name="Lorenz M.C."/>
            <person name="Birren B.W."/>
            <person name="Kellis M."/>
            <person name="Cuomo C.A."/>
        </authorList>
    </citation>
    <scope>NUCLEOTIDE SEQUENCE [LARGE SCALE GENOMIC DNA]</scope>
    <source>
        <strain evidence="13">ATCC 6260 / CBS 566 / DSM 6381 / JCM 1539 / NBRC 10279 / NRRL Y-324</strain>
    </source>
</reference>
<dbReference type="eggNOG" id="KOG2732">
    <property type="taxonomic scope" value="Eukaryota"/>
</dbReference>
<dbReference type="FunFam" id="2.40.50.430:FF:000002">
    <property type="entry name" value="DNA polymerase delta subunit"/>
    <property type="match status" value="1"/>
</dbReference>
<keyword evidence="8" id="KW-0539">Nucleus</keyword>
<dbReference type="EC" id="2.7.7.7" evidence="3"/>